<feature type="compositionally biased region" description="Polar residues" evidence="1">
    <location>
        <begin position="20"/>
        <end position="37"/>
    </location>
</feature>
<proteinExistence type="predicted"/>
<keyword evidence="3" id="KW-1185">Reference proteome</keyword>
<feature type="compositionally biased region" description="Low complexity" evidence="1">
    <location>
        <begin position="92"/>
        <end position="102"/>
    </location>
</feature>
<sequence length="201" mass="21776">MSRSPSHAVSSSRTRANEAPVSSSRSRALDSTVQSSRSRSHDIPVSSSRSRANDSTVGSSRSRAGEHTVIGSEHRRSQASSSSRRDVETASRGHSSNSRSSNDIASCFGRSRGGELTPYQGSSVGRSSHQSNSHSHPRNDEGTVARREPSRRYEGSARLGDELARYHPGQGAQLQGSRTKIEINQGNQQIKITVEEVNVRH</sequence>
<protein>
    <submittedName>
        <fullName evidence="2">Uncharacterized protein</fullName>
    </submittedName>
</protein>
<gene>
    <name evidence="2" type="ORF">PV10_06900</name>
</gene>
<dbReference type="OrthoDB" id="10368938at2759"/>
<accession>A0A0D1Z453</accession>
<name>A0A0D1Z453_EXOME</name>
<evidence type="ECO:0000256" key="1">
    <source>
        <dbReference type="SAM" id="MobiDB-lite"/>
    </source>
</evidence>
<evidence type="ECO:0000313" key="2">
    <source>
        <dbReference type="EMBL" id="KIV89507.1"/>
    </source>
</evidence>
<feature type="compositionally biased region" description="Low complexity" evidence="1">
    <location>
        <begin position="1"/>
        <end position="14"/>
    </location>
</feature>
<feature type="compositionally biased region" description="Polar residues" evidence="1">
    <location>
        <begin position="119"/>
        <end position="134"/>
    </location>
</feature>
<feature type="compositionally biased region" description="Basic and acidic residues" evidence="1">
    <location>
        <begin position="137"/>
        <end position="165"/>
    </location>
</feature>
<dbReference type="RefSeq" id="XP_016221081.1">
    <property type="nucleotide sequence ID" value="XM_016371749.1"/>
</dbReference>
<dbReference type="Proteomes" id="UP000054302">
    <property type="component" value="Unassembled WGS sequence"/>
</dbReference>
<feature type="compositionally biased region" description="Polar residues" evidence="1">
    <location>
        <begin position="45"/>
        <end position="62"/>
    </location>
</feature>
<dbReference type="VEuPathDB" id="FungiDB:PV10_06900"/>
<dbReference type="AlphaFoldDB" id="A0A0D1Z453"/>
<feature type="region of interest" description="Disordered" evidence="1">
    <location>
        <begin position="1"/>
        <end position="176"/>
    </location>
</feature>
<dbReference type="EMBL" id="KN847524">
    <property type="protein sequence ID" value="KIV89507.1"/>
    <property type="molecule type" value="Genomic_DNA"/>
</dbReference>
<organism evidence="2 3">
    <name type="scientific">Exophiala mesophila</name>
    <name type="common">Black yeast-like fungus</name>
    <dbReference type="NCBI Taxonomy" id="212818"/>
    <lineage>
        <taxon>Eukaryota</taxon>
        <taxon>Fungi</taxon>
        <taxon>Dikarya</taxon>
        <taxon>Ascomycota</taxon>
        <taxon>Pezizomycotina</taxon>
        <taxon>Eurotiomycetes</taxon>
        <taxon>Chaetothyriomycetidae</taxon>
        <taxon>Chaetothyriales</taxon>
        <taxon>Herpotrichiellaceae</taxon>
        <taxon>Exophiala</taxon>
    </lineage>
</organism>
<dbReference type="GeneID" id="27324745"/>
<dbReference type="HOGENOM" id="CLU_1360413_0_0_1"/>
<evidence type="ECO:0000313" key="3">
    <source>
        <dbReference type="Proteomes" id="UP000054302"/>
    </source>
</evidence>
<reference evidence="2 3" key="1">
    <citation type="submission" date="2015-01" db="EMBL/GenBank/DDBJ databases">
        <title>The Genome Sequence of Exophiala mesophila CBS40295.</title>
        <authorList>
            <consortium name="The Broad Institute Genomics Platform"/>
            <person name="Cuomo C."/>
            <person name="de Hoog S."/>
            <person name="Gorbushina A."/>
            <person name="Stielow B."/>
            <person name="Teixiera M."/>
            <person name="Abouelleil A."/>
            <person name="Chapman S.B."/>
            <person name="Priest M."/>
            <person name="Young S.K."/>
            <person name="Wortman J."/>
            <person name="Nusbaum C."/>
            <person name="Birren B."/>
        </authorList>
    </citation>
    <scope>NUCLEOTIDE SEQUENCE [LARGE SCALE GENOMIC DNA]</scope>
    <source>
        <strain evidence="2 3">CBS 40295</strain>
    </source>
</reference>